<protein>
    <recommendedName>
        <fullName evidence="3">C2H2-type domain-containing protein</fullName>
    </recommendedName>
</protein>
<sequence length="53" mass="6119">MACSPISRSSAPSSGKFRCNVLCRYCYQNFFNMGLLQDHFEVCSKRPIPREEN</sequence>
<keyword evidence="2" id="KW-1185">Reference proteome</keyword>
<name>A0A2G5BJJ1_COERN</name>
<evidence type="ECO:0008006" key="3">
    <source>
        <dbReference type="Google" id="ProtNLM"/>
    </source>
</evidence>
<proteinExistence type="predicted"/>
<evidence type="ECO:0000313" key="2">
    <source>
        <dbReference type="Proteomes" id="UP000242474"/>
    </source>
</evidence>
<dbReference type="AlphaFoldDB" id="A0A2G5BJJ1"/>
<accession>A0A2G5BJJ1</accession>
<evidence type="ECO:0000313" key="1">
    <source>
        <dbReference type="EMBL" id="PIA19142.1"/>
    </source>
</evidence>
<dbReference type="Proteomes" id="UP000242474">
    <property type="component" value="Unassembled WGS sequence"/>
</dbReference>
<gene>
    <name evidence="1" type="ORF">COEREDRAFT_79119</name>
</gene>
<dbReference type="EMBL" id="KZ303487">
    <property type="protein sequence ID" value="PIA19142.1"/>
    <property type="molecule type" value="Genomic_DNA"/>
</dbReference>
<reference evidence="1 2" key="1">
    <citation type="journal article" date="2015" name="Genome Biol. Evol.">
        <title>Phylogenomic analyses indicate that early fungi evolved digesting cell walls of algal ancestors of land plants.</title>
        <authorList>
            <person name="Chang Y."/>
            <person name="Wang S."/>
            <person name="Sekimoto S."/>
            <person name="Aerts A.L."/>
            <person name="Choi C."/>
            <person name="Clum A."/>
            <person name="LaButti K.M."/>
            <person name="Lindquist E.A."/>
            <person name="Yee Ngan C."/>
            <person name="Ohm R.A."/>
            <person name="Salamov A.A."/>
            <person name="Grigoriev I.V."/>
            <person name="Spatafora J.W."/>
            <person name="Berbee M.L."/>
        </authorList>
    </citation>
    <scope>NUCLEOTIDE SEQUENCE [LARGE SCALE GENOMIC DNA]</scope>
    <source>
        <strain evidence="1 2">NRRL 1564</strain>
    </source>
</reference>
<organism evidence="1 2">
    <name type="scientific">Coemansia reversa (strain ATCC 12441 / NRRL 1564)</name>
    <dbReference type="NCBI Taxonomy" id="763665"/>
    <lineage>
        <taxon>Eukaryota</taxon>
        <taxon>Fungi</taxon>
        <taxon>Fungi incertae sedis</taxon>
        <taxon>Zoopagomycota</taxon>
        <taxon>Kickxellomycotina</taxon>
        <taxon>Kickxellomycetes</taxon>
        <taxon>Kickxellales</taxon>
        <taxon>Kickxellaceae</taxon>
        <taxon>Coemansia</taxon>
    </lineage>
</organism>